<accession>A0AAW1PZA8</accession>
<keyword evidence="2" id="KW-0812">Transmembrane</keyword>
<protein>
    <submittedName>
        <fullName evidence="3">Uncharacterized protein</fullName>
    </submittedName>
</protein>
<evidence type="ECO:0000256" key="2">
    <source>
        <dbReference type="SAM" id="Phobius"/>
    </source>
</evidence>
<feature type="transmembrane region" description="Helical" evidence="2">
    <location>
        <begin position="93"/>
        <end position="112"/>
    </location>
</feature>
<reference evidence="3 4" key="1">
    <citation type="journal article" date="2024" name="Nat. Commun.">
        <title>Phylogenomics reveals the evolutionary origins of lichenization in chlorophyte algae.</title>
        <authorList>
            <person name="Puginier C."/>
            <person name="Libourel C."/>
            <person name="Otte J."/>
            <person name="Skaloud P."/>
            <person name="Haon M."/>
            <person name="Grisel S."/>
            <person name="Petersen M."/>
            <person name="Berrin J.G."/>
            <person name="Delaux P.M."/>
            <person name="Dal Grande F."/>
            <person name="Keller J."/>
        </authorList>
    </citation>
    <scope>NUCLEOTIDE SEQUENCE [LARGE SCALE GENOMIC DNA]</scope>
    <source>
        <strain evidence="3 4">SAG 2036</strain>
    </source>
</reference>
<keyword evidence="2" id="KW-0472">Membrane</keyword>
<proteinExistence type="predicted"/>
<keyword evidence="4" id="KW-1185">Reference proteome</keyword>
<gene>
    <name evidence="3" type="ORF">WJX73_006414</name>
</gene>
<comment type="caution">
    <text evidence="3">The sequence shown here is derived from an EMBL/GenBank/DDBJ whole genome shotgun (WGS) entry which is preliminary data.</text>
</comment>
<feature type="transmembrane region" description="Helical" evidence="2">
    <location>
        <begin position="176"/>
        <end position="194"/>
    </location>
</feature>
<feature type="region of interest" description="Disordered" evidence="1">
    <location>
        <begin position="275"/>
        <end position="310"/>
    </location>
</feature>
<keyword evidence="2" id="KW-1133">Transmembrane helix</keyword>
<name>A0AAW1PZA8_9CHLO</name>
<feature type="transmembrane region" description="Helical" evidence="2">
    <location>
        <begin position="132"/>
        <end position="155"/>
    </location>
</feature>
<organism evidence="3 4">
    <name type="scientific">Symbiochloris irregularis</name>
    <dbReference type="NCBI Taxonomy" id="706552"/>
    <lineage>
        <taxon>Eukaryota</taxon>
        <taxon>Viridiplantae</taxon>
        <taxon>Chlorophyta</taxon>
        <taxon>core chlorophytes</taxon>
        <taxon>Trebouxiophyceae</taxon>
        <taxon>Trebouxiales</taxon>
        <taxon>Trebouxiaceae</taxon>
        <taxon>Symbiochloris</taxon>
    </lineage>
</organism>
<evidence type="ECO:0000313" key="3">
    <source>
        <dbReference type="EMBL" id="KAK9813548.1"/>
    </source>
</evidence>
<dbReference type="Proteomes" id="UP001465755">
    <property type="component" value="Unassembled WGS sequence"/>
</dbReference>
<feature type="transmembrane region" description="Helical" evidence="2">
    <location>
        <begin position="206"/>
        <end position="226"/>
    </location>
</feature>
<dbReference type="EMBL" id="JALJOQ010000004">
    <property type="protein sequence ID" value="KAK9813548.1"/>
    <property type="molecule type" value="Genomic_DNA"/>
</dbReference>
<evidence type="ECO:0000313" key="4">
    <source>
        <dbReference type="Proteomes" id="UP001465755"/>
    </source>
</evidence>
<evidence type="ECO:0000256" key="1">
    <source>
        <dbReference type="SAM" id="MobiDB-lite"/>
    </source>
</evidence>
<dbReference type="AlphaFoldDB" id="A0AAW1PZA8"/>
<sequence length="467" mass="50589">MLSLKARAQARCNTKIACFRASRDVCSSLHGLRRQPTRGLKQRYAFEGCRSTANQAATVPDGEDWFDQVCGTYPVQPSQLQVFKDFSTTLKRAAVAFAAVAVTNIGLSLLQNPDSILQDPASVLLRITVGNFSLWADSIIVAGLLYYGAGAFQYVPEAQDSKKLAAMFQGISRLTLVLQQLGIAAAAFGAVHLMEAATIYPRILHLSALLFIAVSASRGLLLYWLARRHPQARGGFIPEMVVTVRQGEKSGAPLYERRAMRFVLGHLLSFTIPPADEGRQPLPQMTSTWEEAEQQHEKERQQGSSESDSPASYFFNRAELQLVRMCIDATHVAGIALGSQGVATAILGVACFATGNFVRAFSMVMNGVSKVFSSFLLIFGASASFDRTFVIPGCHVCNMVDGIGAGGLTDLFHKLTMFSWSLVSAQVLQLAIPWLQHSPLAHLAAAETIGPHLTQALTALQNVLTGL</sequence>